<name>A0A6S5TBV6_PSEPU</name>
<protein>
    <submittedName>
        <fullName evidence="1">Uncharacterized protein</fullName>
    </submittedName>
</protein>
<reference evidence="1 2" key="1">
    <citation type="submission" date="2019-12" db="EMBL/GenBank/DDBJ databases">
        <title>complete genome sequences of Pseudomonas putida str. WP8-W18-CRE-01 isolated from wastewater treatment plant effluent.</title>
        <authorList>
            <person name="Sekizuka T."/>
            <person name="Itokawa K."/>
            <person name="Yatsu K."/>
            <person name="Inamine Y."/>
            <person name="Kuroda M."/>
        </authorList>
    </citation>
    <scope>NUCLEOTIDE SEQUENCE [LARGE SCALE GENOMIC DNA]</scope>
    <source>
        <strain evidence="1 2">WP8-W18-CRE-01</strain>
    </source>
</reference>
<dbReference type="Proteomes" id="UP000515680">
    <property type="component" value="Chromosome"/>
</dbReference>
<dbReference type="RefSeq" id="WP_182815623.1">
    <property type="nucleotide sequence ID" value="NZ_AP022227.1"/>
</dbReference>
<accession>A0A6S5TBV6</accession>
<organism evidence="1 2">
    <name type="scientific">Pseudomonas putida</name>
    <name type="common">Arthrobacter siderocapsulatus</name>
    <dbReference type="NCBI Taxonomy" id="303"/>
    <lineage>
        <taxon>Bacteria</taxon>
        <taxon>Pseudomonadati</taxon>
        <taxon>Pseudomonadota</taxon>
        <taxon>Gammaproteobacteria</taxon>
        <taxon>Pseudomonadales</taxon>
        <taxon>Pseudomonadaceae</taxon>
        <taxon>Pseudomonas</taxon>
    </lineage>
</organism>
<dbReference type="EMBL" id="AP022227">
    <property type="protein sequence ID" value="BBT40878.1"/>
    <property type="molecule type" value="Genomic_DNA"/>
</dbReference>
<proteinExistence type="predicted"/>
<gene>
    <name evidence="1" type="ORF">WP8W18C01_32190</name>
</gene>
<evidence type="ECO:0000313" key="2">
    <source>
        <dbReference type="Proteomes" id="UP000515680"/>
    </source>
</evidence>
<dbReference type="AlphaFoldDB" id="A0A6S5TBV6"/>
<sequence length="161" mass="17639">MGITIAKKPELDINGERWVHFKVGPDGLAMKCEKGPDTAAILVASIANPIYKSHQAVIRRHLAALNQQAGVGTAGFTVDSIPDVELVTDDDLFIDLAAKHLIKDWQGIDVEERPGEPAKYTPQLCKALIEQLPSIYFLALRTALDIAKRIEEQAQATAEKQ</sequence>
<evidence type="ECO:0000313" key="1">
    <source>
        <dbReference type="EMBL" id="BBT40878.1"/>
    </source>
</evidence>